<evidence type="ECO:0000313" key="1">
    <source>
        <dbReference type="EMBL" id="ADG69254.1"/>
    </source>
</evidence>
<dbReference type="Proteomes" id="UP000002220">
    <property type="component" value="Chromosome"/>
</dbReference>
<organism evidence="1 2">
    <name type="scientific">Planctopirus limnophila (strain ATCC 43296 / DSM 3776 / IFAM 1008 / Mu 290)</name>
    <name type="common">Planctomyces limnophilus</name>
    <dbReference type="NCBI Taxonomy" id="521674"/>
    <lineage>
        <taxon>Bacteria</taxon>
        <taxon>Pseudomonadati</taxon>
        <taxon>Planctomycetota</taxon>
        <taxon>Planctomycetia</taxon>
        <taxon>Planctomycetales</taxon>
        <taxon>Planctomycetaceae</taxon>
        <taxon>Planctopirus</taxon>
    </lineage>
</organism>
<keyword evidence="2" id="KW-1185">Reference proteome</keyword>
<dbReference type="STRING" id="521674.Plim_3441"/>
<dbReference type="AlphaFoldDB" id="D5SUW8"/>
<dbReference type="KEGG" id="plm:Plim_3441"/>
<sequence>MKTGKAGCRAILFYRSSGFLPRPVHRHKARNEPNLAEVKVVPGVVSARIATNC</sequence>
<dbReference type="EMBL" id="CP001744">
    <property type="protein sequence ID" value="ADG69254.1"/>
    <property type="molecule type" value="Genomic_DNA"/>
</dbReference>
<dbReference type="HOGENOM" id="CLU_3064614_0_0_0"/>
<reference evidence="1 2" key="1">
    <citation type="journal article" date="2010" name="Stand. Genomic Sci.">
        <title>Complete genome sequence of Planctomyces limnophilus type strain (Mu 290).</title>
        <authorList>
            <person name="Labutti K."/>
            <person name="Sikorski J."/>
            <person name="Schneider S."/>
            <person name="Nolan M."/>
            <person name="Lucas S."/>
            <person name="Glavina Del Rio T."/>
            <person name="Tice H."/>
            <person name="Cheng J.F."/>
            <person name="Goodwin L."/>
            <person name="Pitluck S."/>
            <person name="Liolios K."/>
            <person name="Ivanova N."/>
            <person name="Mavromatis K."/>
            <person name="Mikhailova N."/>
            <person name="Pati A."/>
            <person name="Chen A."/>
            <person name="Palaniappan K."/>
            <person name="Land M."/>
            <person name="Hauser L."/>
            <person name="Chang Y.J."/>
            <person name="Jeffries C.D."/>
            <person name="Tindall B.J."/>
            <person name="Rohde M."/>
            <person name="Goker M."/>
            <person name="Woyke T."/>
            <person name="Bristow J."/>
            <person name="Eisen J.A."/>
            <person name="Markowitz V."/>
            <person name="Hugenholtz P."/>
            <person name="Kyrpides N.C."/>
            <person name="Klenk H.P."/>
            <person name="Lapidus A."/>
        </authorList>
    </citation>
    <scope>NUCLEOTIDE SEQUENCE [LARGE SCALE GENOMIC DNA]</scope>
    <source>
        <strain evidence="2">ATCC 43296 / DSM 3776 / IFAM 1008 / 290</strain>
    </source>
</reference>
<gene>
    <name evidence="1" type="ordered locus">Plim_3441</name>
</gene>
<evidence type="ECO:0000313" key="2">
    <source>
        <dbReference type="Proteomes" id="UP000002220"/>
    </source>
</evidence>
<name>D5SUW8_PLAL2</name>
<protein>
    <submittedName>
        <fullName evidence="1">Uncharacterized protein</fullName>
    </submittedName>
</protein>
<accession>D5SUW8</accession>
<proteinExistence type="predicted"/>